<evidence type="ECO:0000313" key="3">
    <source>
        <dbReference type="Proteomes" id="UP001574170"/>
    </source>
</evidence>
<organism evidence="2 3">
    <name type="scientific">Flavobacterium magnesitis</name>
    <dbReference type="NCBI Taxonomy" id="3138077"/>
    <lineage>
        <taxon>Bacteria</taxon>
        <taxon>Pseudomonadati</taxon>
        <taxon>Bacteroidota</taxon>
        <taxon>Flavobacteriia</taxon>
        <taxon>Flavobacteriales</taxon>
        <taxon>Flavobacteriaceae</taxon>
        <taxon>Flavobacterium</taxon>
    </lineage>
</organism>
<comment type="caution">
    <text evidence="2">The sequence shown here is derived from an EMBL/GenBank/DDBJ whole genome shotgun (WGS) entry which is preliminary data.</text>
</comment>
<accession>A0ABV4TFJ5</accession>
<name>A0ABV4TFJ5_9FLAO</name>
<evidence type="ECO:0000256" key="1">
    <source>
        <dbReference type="SAM" id="Coils"/>
    </source>
</evidence>
<keyword evidence="1" id="KW-0175">Coiled coil</keyword>
<dbReference type="EMBL" id="JBCFQK010000001">
    <property type="protein sequence ID" value="MFA9192895.1"/>
    <property type="molecule type" value="Genomic_DNA"/>
</dbReference>
<gene>
    <name evidence="2" type="ORF">AAGV33_00650</name>
</gene>
<keyword evidence="3" id="KW-1185">Reference proteome</keyword>
<evidence type="ECO:0000313" key="2">
    <source>
        <dbReference type="EMBL" id="MFA9192895.1"/>
    </source>
</evidence>
<feature type="coiled-coil region" evidence="1">
    <location>
        <begin position="291"/>
        <end position="318"/>
    </location>
</feature>
<dbReference type="Proteomes" id="UP001574170">
    <property type="component" value="Unassembled WGS sequence"/>
</dbReference>
<reference evidence="2 3" key="1">
    <citation type="submission" date="2024-04" db="EMBL/GenBank/DDBJ databases">
        <title>New Clade of Flavobacterium.</title>
        <authorList>
            <person name="Matos L."/>
            <person name="Proenca D.N."/>
            <person name="Fransisco R.M."/>
            <person name="Chung A.P."/>
            <person name="Maccario L."/>
            <person name="Sorensen S.J."/>
            <person name="Morais P.V."/>
        </authorList>
    </citation>
    <scope>NUCLEOTIDE SEQUENCE [LARGE SCALE GENOMIC DNA]</scope>
    <source>
        <strain evidence="2 3">FBOR7N2.3</strain>
    </source>
</reference>
<sequence length="575" mass="66869">MESIKKIYSIILDRNQAGQGEGGNCKVVAFTRDKDYIKDEETIKDFFQTDSKIFSDKIFKFLPDGAINQLVEIIPGKINTEIIEGRNYYIHLKSIKKTGSLIIDVPNDYLKTNYINLEELNNYFESKDYLKEELGNFYLCDNEKICGPFKTTNAKILPKKDTFVHSFQYDIKNLIEVENFKFSYLLEEPQNKIDVIDCMTVNQLMDFLKSQLSIDRAEINLISKTYDNIKSLNKGNSSLDNVRLERASNYLSELKLSYEELKKISSKRDDWTLLVNQVIIENKVRFEEETLKEIDLSIQKKEEHKNTLESEIKLKHNELNKLTFDCNKIIKETEEISNKKEDLILSIQLAAGINNSSTVVKNELIKNYYEIISSNNSSSIVDLDDFYDQFESKISLKAELKNALYILKENRFLIGNSIELTLNSIQHLGGYEIMIQNAEADWLKYKYLEENGFSIICQRAIANKEILHFFILQDFNVASFECYGKSILDIRNKIRTKIPGTENNWPDNLFFILIAVDSEIDDFGLPINKSTFKKWAFLPHTLDYSYQKIDAEVGLNLAKLEVNNQYPDYSDNYFM</sequence>
<proteinExistence type="predicted"/>
<dbReference type="RefSeq" id="WP_373389972.1">
    <property type="nucleotide sequence ID" value="NZ_JBCFQK010000001.1"/>
</dbReference>
<protein>
    <submittedName>
        <fullName evidence="2">Uncharacterized protein</fullName>
    </submittedName>
</protein>